<dbReference type="Gene3D" id="3.40.50.300">
    <property type="entry name" value="P-loop containing nucleotide triphosphate hydrolases"/>
    <property type="match status" value="1"/>
</dbReference>
<name>A0ABP8Z5N6_9ACTN</name>
<evidence type="ECO:0000259" key="1">
    <source>
        <dbReference type="Pfam" id="PF03796"/>
    </source>
</evidence>
<dbReference type="Proteomes" id="UP001500822">
    <property type="component" value="Unassembled WGS sequence"/>
</dbReference>
<dbReference type="SUPFAM" id="SSF52540">
    <property type="entry name" value="P-loop containing nucleoside triphosphate hydrolases"/>
    <property type="match status" value="1"/>
</dbReference>
<gene>
    <name evidence="2" type="ORF">GCM10023217_16330</name>
</gene>
<proteinExistence type="predicted"/>
<accession>A0ABP8Z5N6</accession>
<organism evidence="2 3">
    <name type="scientific">Gordonia alkaliphila</name>
    <dbReference type="NCBI Taxonomy" id="1053547"/>
    <lineage>
        <taxon>Bacteria</taxon>
        <taxon>Bacillati</taxon>
        <taxon>Actinomycetota</taxon>
        <taxon>Actinomycetes</taxon>
        <taxon>Mycobacteriales</taxon>
        <taxon>Gordoniaceae</taxon>
        <taxon>Gordonia</taxon>
    </lineage>
</organism>
<dbReference type="Pfam" id="PF03796">
    <property type="entry name" value="DnaB_C"/>
    <property type="match status" value="1"/>
</dbReference>
<dbReference type="EMBL" id="BAABIE010000006">
    <property type="protein sequence ID" value="GAA4747175.1"/>
    <property type="molecule type" value="Genomic_DNA"/>
</dbReference>
<dbReference type="RefSeq" id="WP_246996513.1">
    <property type="nucleotide sequence ID" value="NZ_BAABIE010000006.1"/>
</dbReference>
<dbReference type="InterPro" id="IPR027417">
    <property type="entry name" value="P-loop_NTPase"/>
</dbReference>
<evidence type="ECO:0000313" key="2">
    <source>
        <dbReference type="EMBL" id="GAA4747175.1"/>
    </source>
</evidence>
<reference evidence="3" key="1">
    <citation type="journal article" date="2019" name="Int. J. Syst. Evol. Microbiol.">
        <title>The Global Catalogue of Microorganisms (GCM) 10K type strain sequencing project: providing services to taxonomists for standard genome sequencing and annotation.</title>
        <authorList>
            <consortium name="The Broad Institute Genomics Platform"/>
            <consortium name="The Broad Institute Genome Sequencing Center for Infectious Disease"/>
            <person name="Wu L."/>
            <person name="Ma J."/>
        </authorList>
    </citation>
    <scope>NUCLEOTIDE SEQUENCE [LARGE SCALE GENOMIC DNA]</scope>
    <source>
        <strain evidence="3">JCM 18077</strain>
    </source>
</reference>
<sequence>MERAVEGAVEVLIEAGLITGEEDVMPAGDDLIRTGLAEIDDALGGGLRRGSLTVIAGHGGAGAAMLARQIAGHAAAEQGLTAGYLAVGSRAADVQREAIAGQTGVRVTEIHHDTAAERRAAVERVFDGRLTIRQTDVRTREAVLERAIHSLQVDEDDLLVIDCLNLIGVVDDDWRFPLSPPLASDEMADLLRHLRVLALDADRVIIVVADLPIMGTGEYPNSADHSMAHRAALGPAAQLADSLLLLYRPDLWDANDPRSGETDVVVARGPHRHVPTTVTFAHQLHLARFVSFR</sequence>
<dbReference type="InterPro" id="IPR007694">
    <property type="entry name" value="DNA_helicase_DnaB-like_C"/>
</dbReference>
<protein>
    <recommendedName>
        <fullName evidence="1">SF4 helicase domain-containing protein</fullName>
    </recommendedName>
</protein>
<comment type="caution">
    <text evidence="2">The sequence shown here is derived from an EMBL/GenBank/DDBJ whole genome shotgun (WGS) entry which is preliminary data.</text>
</comment>
<feature type="domain" description="SF4 helicase" evidence="1">
    <location>
        <begin position="32"/>
        <end position="290"/>
    </location>
</feature>
<keyword evidence="3" id="KW-1185">Reference proteome</keyword>
<evidence type="ECO:0000313" key="3">
    <source>
        <dbReference type="Proteomes" id="UP001500822"/>
    </source>
</evidence>